<evidence type="ECO:0000256" key="3">
    <source>
        <dbReference type="ARBA" id="ARBA00022603"/>
    </source>
</evidence>
<comment type="caution">
    <text evidence="6">Lacks conserved residue(s) required for the propagation of feature annotation.</text>
</comment>
<evidence type="ECO:0000256" key="6">
    <source>
        <dbReference type="HAMAP-Rule" id="MF_00074"/>
    </source>
</evidence>
<comment type="subcellular location">
    <subcellularLocation>
        <location evidence="6">Cytoplasm</location>
    </subcellularLocation>
</comment>
<feature type="binding site" evidence="6">
    <location>
        <begin position="100"/>
        <end position="101"/>
    </location>
    <ligand>
        <name>S-adenosyl-L-methionine</name>
        <dbReference type="ChEBI" id="CHEBI:59789"/>
    </ligand>
</feature>
<feature type="binding site" evidence="6">
    <location>
        <position position="114"/>
    </location>
    <ligand>
        <name>S-adenosyl-L-methionine</name>
        <dbReference type="ChEBI" id="CHEBI:59789"/>
    </ligand>
</feature>
<dbReference type="GO" id="GO:0070043">
    <property type="term" value="F:rRNA (guanine-N7-)-methyltransferase activity"/>
    <property type="evidence" value="ECO:0007669"/>
    <property type="project" value="UniProtKB-UniRule"/>
</dbReference>
<dbReference type="PANTHER" id="PTHR31760">
    <property type="entry name" value="S-ADENOSYL-L-METHIONINE-DEPENDENT METHYLTRANSFERASES SUPERFAMILY PROTEIN"/>
    <property type="match status" value="1"/>
</dbReference>
<dbReference type="InterPro" id="IPR003682">
    <property type="entry name" value="rRNA_ssu_MeTfrase_G"/>
</dbReference>
<dbReference type="PANTHER" id="PTHR31760:SF0">
    <property type="entry name" value="S-ADENOSYL-L-METHIONINE-DEPENDENT METHYLTRANSFERASES SUPERFAMILY PROTEIN"/>
    <property type="match status" value="1"/>
</dbReference>
<evidence type="ECO:0000256" key="2">
    <source>
        <dbReference type="ARBA" id="ARBA00022552"/>
    </source>
</evidence>
<gene>
    <name evidence="6" type="primary">rsmG</name>
    <name evidence="7" type="ORF">R2601_14705</name>
</gene>
<dbReference type="GO" id="GO:0005829">
    <property type="term" value="C:cytosol"/>
    <property type="evidence" value="ECO:0007669"/>
    <property type="project" value="TreeGrafter"/>
</dbReference>
<dbReference type="HAMAP" id="MF_00074">
    <property type="entry name" value="16SrRNA_methyltr_G"/>
    <property type="match status" value="1"/>
</dbReference>
<organism evidence="7 8">
    <name type="scientific">Salipiger bermudensis (strain DSM 26914 / JCM 13377 / KCTC 12554 / HTCC2601)</name>
    <name type="common">Pelagibaca bermudensis</name>
    <dbReference type="NCBI Taxonomy" id="314265"/>
    <lineage>
        <taxon>Bacteria</taxon>
        <taxon>Pseudomonadati</taxon>
        <taxon>Pseudomonadota</taxon>
        <taxon>Alphaproteobacteria</taxon>
        <taxon>Rhodobacterales</taxon>
        <taxon>Roseobacteraceae</taxon>
        <taxon>Salipiger</taxon>
    </lineage>
</organism>
<keyword evidence="3 6" id="KW-0489">Methyltransferase</keyword>
<dbReference type="Gene3D" id="3.40.50.150">
    <property type="entry name" value="Vaccinia Virus protein VP39"/>
    <property type="match status" value="1"/>
</dbReference>
<evidence type="ECO:0000313" key="8">
    <source>
        <dbReference type="Proteomes" id="UP000006230"/>
    </source>
</evidence>
<keyword evidence="4 6" id="KW-0808">Transferase</keyword>
<comment type="function">
    <text evidence="6">Specifically methylates the N7 position of guanine in position 527 of 16S rRNA.</text>
</comment>
<dbReference type="EMBL" id="AATQ01000002">
    <property type="protein sequence ID" value="EAU48225.1"/>
    <property type="molecule type" value="Genomic_DNA"/>
</dbReference>
<keyword evidence="1 6" id="KW-0963">Cytoplasm</keyword>
<comment type="caution">
    <text evidence="7">The sequence shown here is derived from an EMBL/GenBank/DDBJ whole genome shotgun (WGS) entry which is preliminary data.</text>
</comment>
<keyword evidence="5 6" id="KW-0949">S-adenosyl-L-methionine</keyword>
<dbReference type="STRING" id="314265.R2601_14705"/>
<keyword evidence="8" id="KW-1185">Reference proteome</keyword>
<evidence type="ECO:0000256" key="4">
    <source>
        <dbReference type="ARBA" id="ARBA00022679"/>
    </source>
</evidence>
<dbReference type="AlphaFoldDB" id="Q0FVA1"/>
<dbReference type="eggNOG" id="COG0357">
    <property type="taxonomic scope" value="Bacteria"/>
</dbReference>
<evidence type="ECO:0000256" key="5">
    <source>
        <dbReference type="ARBA" id="ARBA00022691"/>
    </source>
</evidence>
<protein>
    <recommendedName>
        <fullName evidence="6">Ribosomal RNA small subunit methyltransferase G</fullName>
        <ecNumber evidence="6">2.1.1.170</ecNumber>
    </recommendedName>
    <alternativeName>
        <fullName evidence="6">16S rRNA 7-methylguanosine methyltransferase</fullName>
        <shortName evidence="6">16S rRNA m7G methyltransferase</shortName>
    </alternativeName>
</protein>
<dbReference type="NCBIfam" id="TIGR00138">
    <property type="entry name" value="rsmG_gidB"/>
    <property type="match status" value="1"/>
</dbReference>
<dbReference type="InterPro" id="IPR029063">
    <property type="entry name" value="SAM-dependent_MTases_sf"/>
</dbReference>
<dbReference type="SUPFAM" id="SSF53335">
    <property type="entry name" value="S-adenosyl-L-methionine-dependent methyltransferases"/>
    <property type="match status" value="1"/>
</dbReference>
<dbReference type="HOGENOM" id="CLU_065341_1_1_5"/>
<sequence length="181" mass="19673">MLEKWSPKINLVAKSTLSDGWNRHIIDSAQVFDLRQQDTGLWADLGAGGGFPGLVVAILAHELAPEMKVALVESDQRKAVFLRSVLRETGVSADVKVARIEQLAPLEADILSARALADLPTLLSFAERHLAPTGQGVFLKGANWEKEVAAARESWKFDLAQRTSITDPNAVVLTIGELTHV</sequence>
<dbReference type="Pfam" id="PF02527">
    <property type="entry name" value="GidB"/>
    <property type="match status" value="1"/>
</dbReference>
<feature type="binding site" evidence="6">
    <location>
        <position position="46"/>
    </location>
    <ligand>
        <name>S-adenosyl-L-methionine</name>
        <dbReference type="ChEBI" id="CHEBI:59789"/>
    </ligand>
</feature>
<dbReference type="EC" id="2.1.1.170" evidence="6"/>
<dbReference type="Proteomes" id="UP000006230">
    <property type="component" value="Unassembled WGS sequence"/>
</dbReference>
<proteinExistence type="inferred from homology"/>
<evidence type="ECO:0000313" key="7">
    <source>
        <dbReference type="EMBL" id="EAU48225.1"/>
    </source>
</evidence>
<comment type="catalytic activity">
    <reaction evidence="6">
        <text>guanosine(527) in 16S rRNA + S-adenosyl-L-methionine = N(7)-methylguanosine(527) in 16S rRNA + S-adenosyl-L-homocysteine</text>
        <dbReference type="Rhea" id="RHEA:42732"/>
        <dbReference type="Rhea" id="RHEA-COMP:10209"/>
        <dbReference type="Rhea" id="RHEA-COMP:10210"/>
        <dbReference type="ChEBI" id="CHEBI:57856"/>
        <dbReference type="ChEBI" id="CHEBI:59789"/>
        <dbReference type="ChEBI" id="CHEBI:74269"/>
        <dbReference type="ChEBI" id="CHEBI:74480"/>
        <dbReference type="EC" id="2.1.1.170"/>
    </reaction>
</comment>
<name>Q0FVA1_SALBH</name>
<evidence type="ECO:0000256" key="1">
    <source>
        <dbReference type="ARBA" id="ARBA00022490"/>
    </source>
</evidence>
<comment type="similarity">
    <text evidence="6">Belongs to the methyltransferase superfamily. RNA methyltransferase RsmG family.</text>
</comment>
<keyword evidence="2 6" id="KW-0698">rRNA processing</keyword>
<accession>Q0FVA1</accession>
<reference evidence="7 8" key="1">
    <citation type="journal article" date="2010" name="J. Bacteriol.">
        <title>Genome sequences of Pelagibaca bermudensis HTCC2601T and Maritimibacter alkaliphilus HTCC2654T, the type strains of two marine Roseobacter genera.</title>
        <authorList>
            <person name="Thrash J.C."/>
            <person name="Cho J.C."/>
            <person name="Ferriera S."/>
            <person name="Johnson J."/>
            <person name="Vergin K.L."/>
            <person name="Giovannoni S.J."/>
        </authorList>
    </citation>
    <scope>NUCLEOTIDE SEQUENCE [LARGE SCALE GENOMIC DNA]</scope>
    <source>
        <strain evidence="8">DSM 26914 / JCM 13377 / KCTC 12554 / HTCC2601</strain>
    </source>
</reference>
<dbReference type="PIRSF" id="PIRSF003078">
    <property type="entry name" value="GidB"/>
    <property type="match status" value="1"/>
</dbReference>
<feature type="binding site" evidence="6">
    <location>
        <position position="51"/>
    </location>
    <ligand>
        <name>S-adenosyl-L-methionine</name>
        <dbReference type="ChEBI" id="CHEBI:59789"/>
    </ligand>
</feature>